<keyword evidence="1" id="KW-0812">Transmembrane</keyword>
<dbReference type="OrthoDB" id="2964301at2"/>
<feature type="transmembrane region" description="Helical" evidence="1">
    <location>
        <begin position="12"/>
        <end position="31"/>
    </location>
</feature>
<dbReference type="Proteomes" id="UP000310541">
    <property type="component" value="Unassembled WGS sequence"/>
</dbReference>
<feature type="transmembrane region" description="Helical" evidence="1">
    <location>
        <begin position="52"/>
        <end position="75"/>
    </location>
</feature>
<keyword evidence="1" id="KW-0472">Membrane</keyword>
<dbReference type="RefSeq" id="WP_136948106.1">
    <property type="nucleotide sequence ID" value="NZ_SWFM01000005.1"/>
</dbReference>
<accession>A0A4U1MC33</accession>
<gene>
    <name evidence="2" type="ORF">FBF83_15750</name>
</gene>
<feature type="transmembrane region" description="Helical" evidence="1">
    <location>
        <begin position="81"/>
        <end position="98"/>
    </location>
</feature>
<name>A0A4U1MC33_9BACL</name>
<sequence length="191" mass="21210">MDVISDLTDHFWSYIVFISVAGALGGVGNVLMSGEFQPWRKIVNQQSKTIHYSIGSLKEPFIGAVGGILTTLLFIESGTGQYLLYLSMLTGFGSSAFLKRYIDQKTNQIIEESNIKINGENIQTYQLTDEHSTTPVVKGVMSQPPVYLTEEEVNRLTLLQCNLAESIGPREAKVFQSEINALLNNGRQRAF</sequence>
<dbReference type="EMBL" id="SWFM01000005">
    <property type="protein sequence ID" value="TKD68659.1"/>
    <property type="molecule type" value="Genomic_DNA"/>
</dbReference>
<evidence type="ECO:0000313" key="2">
    <source>
        <dbReference type="EMBL" id="TKD68659.1"/>
    </source>
</evidence>
<dbReference type="AlphaFoldDB" id="A0A4U1MC33"/>
<protein>
    <submittedName>
        <fullName evidence="2">Uncharacterized protein</fullName>
    </submittedName>
</protein>
<keyword evidence="1" id="KW-1133">Transmembrane helix</keyword>
<comment type="caution">
    <text evidence="2">The sequence shown here is derived from an EMBL/GenBank/DDBJ whole genome shotgun (WGS) entry which is preliminary data.</text>
</comment>
<organism evidence="2 3">
    <name type="scientific">Guptibacillus hwajinpoensis</name>
    <dbReference type="NCBI Taxonomy" id="208199"/>
    <lineage>
        <taxon>Bacteria</taxon>
        <taxon>Bacillati</taxon>
        <taxon>Bacillota</taxon>
        <taxon>Bacilli</taxon>
        <taxon>Bacillales</taxon>
        <taxon>Guptibacillaceae</taxon>
        <taxon>Guptibacillus</taxon>
    </lineage>
</organism>
<reference evidence="2 3" key="1">
    <citation type="submission" date="2019-04" db="EMBL/GenBank/DDBJ databases">
        <title>Genome sequence of Bacillus hwajinpoensis strain Y2.</title>
        <authorList>
            <person name="Fair J.L."/>
            <person name="Maclea K.S."/>
        </authorList>
    </citation>
    <scope>NUCLEOTIDE SEQUENCE [LARGE SCALE GENOMIC DNA]</scope>
    <source>
        <strain evidence="2 3">Y2</strain>
    </source>
</reference>
<evidence type="ECO:0000313" key="3">
    <source>
        <dbReference type="Proteomes" id="UP000310541"/>
    </source>
</evidence>
<proteinExistence type="predicted"/>
<evidence type="ECO:0000256" key="1">
    <source>
        <dbReference type="SAM" id="Phobius"/>
    </source>
</evidence>